<feature type="coiled-coil region" evidence="1">
    <location>
        <begin position="39"/>
        <end position="73"/>
    </location>
</feature>
<evidence type="ECO:0000313" key="2">
    <source>
        <dbReference type="EMBL" id="MQL82208.1"/>
    </source>
</evidence>
<name>A0A843UF79_COLES</name>
<organism evidence="2 3">
    <name type="scientific">Colocasia esculenta</name>
    <name type="common">Wild taro</name>
    <name type="synonym">Arum esculentum</name>
    <dbReference type="NCBI Taxonomy" id="4460"/>
    <lineage>
        <taxon>Eukaryota</taxon>
        <taxon>Viridiplantae</taxon>
        <taxon>Streptophyta</taxon>
        <taxon>Embryophyta</taxon>
        <taxon>Tracheophyta</taxon>
        <taxon>Spermatophyta</taxon>
        <taxon>Magnoliopsida</taxon>
        <taxon>Liliopsida</taxon>
        <taxon>Araceae</taxon>
        <taxon>Aroideae</taxon>
        <taxon>Colocasieae</taxon>
        <taxon>Colocasia</taxon>
    </lineage>
</organism>
<sequence>MPTEEYHPENQDDDVASDVDLEALKYLYEAQSAFCKDLTARHKAREADLEEEVKNLKTALQASELNVAVARAEKDALAKVVSDTEVRAVTDYKAGSDYKEELEQYGARCYRVGLNAGRDFGERLSWVERTREAFEAAVRECRRRTNDARLDDVCFAQFQSGRMPSSDEGAGPSEQAP</sequence>
<protein>
    <submittedName>
        <fullName evidence="2">Uncharacterized protein</fullName>
    </submittedName>
</protein>
<proteinExistence type="predicted"/>
<gene>
    <name evidence="2" type="ORF">Taro_014681</name>
</gene>
<dbReference type="Proteomes" id="UP000652761">
    <property type="component" value="Unassembled WGS sequence"/>
</dbReference>
<evidence type="ECO:0000313" key="3">
    <source>
        <dbReference type="Proteomes" id="UP000652761"/>
    </source>
</evidence>
<accession>A0A843UF79</accession>
<dbReference type="EMBL" id="NMUH01000616">
    <property type="protein sequence ID" value="MQL82208.1"/>
    <property type="molecule type" value="Genomic_DNA"/>
</dbReference>
<reference evidence="2" key="1">
    <citation type="submission" date="2017-07" db="EMBL/GenBank/DDBJ databases">
        <title>Taro Niue Genome Assembly and Annotation.</title>
        <authorList>
            <person name="Atibalentja N."/>
            <person name="Keating K."/>
            <person name="Fields C.J."/>
        </authorList>
    </citation>
    <scope>NUCLEOTIDE SEQUENCE</scope>
    <source>
        <strain evidence="2">Niue_2</strain>
        <tissue evidence="2">Leaf</tissue>
    </source>
</reference>
<keyword evidence="3" id="KW-1185">Reference proteome</keyword>
<evidence type="ECO:0000256" key="1">
    <source>
        <dbReference type="SAM" id="Coils"/>
    </source>
</evidence>
<comment type="caution">
    <text evidence="2">The sequence shown here is derived from an EMBL/GenBank/DDBJ whole genome shotgun (WGS) entry which is preliminary data.</text>
</comment>
<dbReference type="AlphaFoldDB" id="A0A843UF79"/>
<keyword evidence="1" id="KW-0175">Coiled coil</keyword>